<evidence type="ECO:0000259" key="4">
    <source>
        <dbReference type="PROSITE" id="PS51084"/>
    </source>
</evidence>
<reference evidence="5" key="1">
    <citation type="submission" date="2021-12" db="EMBL/GenBank/DDBJ databases">
        <title>Prjna785345.</title>
        <authorList>
            <person name="Rujirawat T."/>
            <person name="Krajaejun T."/>
        </authorList>
    </citation>
    <scope>NUCLEOTIDE SEQUENCE</scope>
    <source>
        <strain evidence="5">Pi057C3</strain>
    </source>
</reference>
<evidence type="ECO:0000256" key="3">
    <source>
        <dbReference type="PROSITE-ProRule" id="PRU00464"/>
    </source>
</evidence>
<dbReference type="Pfam" id="PF01230">
    <property type="entry name" value="HIT"/>
    <property type="match status" value="1"/>
</dbReference>
<protein>
    <recommendedName>
        <fullName evidence="4">HIT domain-containing protein</fullName>
    </recommendedName>
</protein>
<evidence type="ECO:0000313" key="6">
    <source>
        <dbReference type="Proteomes" id="UP001209570"/>
    </source>
</evidence>
<dbReference type="SUPFAM" id="SSF54197">
    <property type="entry name" value="HIT-like"/>
    <property type="match status" value="1"/>
</dbReference>
<keyword evidence="6" id="KW-1185">Reference proteome</keyword>
<name>A0AAD5MF29_PYTIN</name>
<dbReference type="EMBL" id="JAKCXM010000046">
    <property type="protein sequence ID" value="KAJ0405377.1"/>
    <property type="molecule type" value="Genomic_DNA"/>
</dbReference>
<feature type="active site" description="Tele-AMP-histidine intermediate" evidence="1">
    <location>
        <position position="106"/>
    </location>
</feature>
<dbReference type="GO" id="GO:0009117">
    <property type="term" value="P:nucleotide metabolic process"/>
    <property type="evidence" value="ECO:0007669"/>
    <property type="project" value="TreeGrafter"/>
</dbReference>
<organism evidence="5 6">
    <name type="scientific">Pythium insidiosum</name>
    <name type="common">Pythiosis disease agent</name>
    <dbReference type="NCBI Taxonomy" id="114742"/>
    <lineage>
        <taxon>Eukaryota</taxon>
        <taxon>Sar</taxon>
        <taxon>Stramenopiles</taxon>
        <taxon>Oomycota</taxon>
        <taxon>Peronosporomycetes</taxon>
        <taxon>Pythiales</taxon>
        <taxon>Pythiaceae</taxon>
        <taxon>Pythium</taxon>
    </lineage>
</organism>
<dbReference type="PANTHER" id="PTHR46648">
    <property type="entry name" value="HIT FAMILY PROTEIN 1"/>
    <property type="match status" value="1"/>
</dbReference>
<dbReference type="PROSITE" id="PS00892">
    <property type="entry name" value="HIT_1"/>
    <property type="match status" value="1"/>
</dbReference>
<dbReference type="PANTHER" id="PTHR46648:SF1">
    <property type="entry name" value="ADENOSINE 5'-MONOPHOSPHORAMIDASE HNT1"/>
    <property type="match status" value="1"/>
</dbReference>
<evidence type="ECO:0000256" key="1">
    <source>
        <dbReference type="PIRSR" id="PIRSR601310-1"/>
    </source>
</evidence>
<accession>A0AAD5MF29</accession>
<dbReference type="GO" id="GO:0003824">
    <property type="term" value="F:catalytic activity"/>
    <property type="evidence" value="ECO:0007669"/>
    <property type="project" value="InterPro"/>
</dbReference>
<comment type="caution">
    <text evidence="5">The sequence shown here is derived from an EMBL/GenBank/DDBJ whole genome shotgun (WGS) entry which is preliminary data.</text>
</comment>
<dbReference type="Proteomes" id="UP001209570">
    <property type="component" value="Unassembled WGS sequence"/>
</dbReference>
<gene>
    <name evidence="5" type="ORF">P43SY_000256</name>
</gene>
<dbReference type="AlphaFoldDB" id="A0AAD5MF29"/>
<dbReference type="PROSITE" id="PS51084">
    <property type="entry name" value="HIT_2"/>
    <property type="match status" value="1"/>
</dbReference>
<evidence type="ECO:0000313" key="5">
    <source>
        <dbReference type="EMBL" id="KAJ0405377.1"/>
    </source>
</evidence>
<dbReference type="PRINTS" id="PR00332">
    <property type="entry name" value="HISTRIAD"/>
</dbReference>
<proteinExistence type="predicted"/>
<dbReference type="InterPro" id="IPR001310">
    <property type="entry name" value="Histidine_triad_HIT"/>
</dbReference>
<feature type="domain" description="HIT" evidence="4">
    <location>
        <begin position="11"/>
        <end position="119"/>
    </location>
</feature>
<dbReference type="InterPro" id="IPR011146">
    <property type="entry name" value="HIT-like"/>
</dbReference>
<sequence>MAAIPYDEANVFLKIRDGVIPSFKIFETEHVFAMLDGFPLVPGHALLIPKAQGYATIMDMPADVAAAVFRELPRLARAVQAATGAPGINILQNNGRPAGQAVFHLHIHVIPRFDGDGLISMPPDHVQLEREAGEDMLARVQAHLTDSSR</sequence>
<feature type="short sequence motif" description="Histidine triad motif" evidence="2 3">
    <location>
        <begin position="104"/>
        <end position="108"/>
    </location>
</feature>
<dbReference type="InterPro" id="IPR036265">
    <property type="entry name" value="HIT-like_sf"/>
</dbReference>
<dbReference type="InterPro" id="IPR019808">
    <property type="entry name" value="Histidine_triad_CS"/>
</dbReference>
<evidence type="ECO:0000256" key="2">
    <source>
        <dbReference type="PIRSR" id="PIRSR601310-3"/>
    </source>
</evidence>
<dbReference type="Gene3D" id="3.30.428.10">
    <property type="entry name" value="HIT-like"/>
    <property type="match status" value="1"/>
</dbReference>